<accession>A0A1Y5FCJ2</accession>
<gene>
    <name evidence="1" type="ORF">A9Q84_09480</name>
</gene>
<dbReference type="AlphaFoldDB" id="A0A1Y5FCJ2"/>
<evidence type="ECO:0000313" key="1">
    <source>
        <dbReference type="EMBL" id="OUR96570.1"/>
    </source>
</evidence>
<protein>
    <submittedName>
        <fullName evidence="1">Uncharacterized protein</fullName>
    </submittedName>
</protein>
<organism evidence="1 2">
    <name type="scientific">Halobacteriovorax marinus</name>
    <dbReference type="NCBI Taxonomy" id="97084"/>
    <lineage>
        <taxon>Bacteria</taxon>
        <taxon>Pseudomonadati</taxon>
        <taxon>Bdellovibrionota</taxon>
        <taxon>Bacteriovoracia</taxon>
        <taxon>Bacteriovoracales</taxon>
        <taxon>Halobacteriovoraceae</taxon>
        <taxon>Halobacteriovorax</taxon>
    </lineage>
</organism>
<sequence length="137" mass="15729">MTRAKKDILKKAMGDFDKYKGGTNVDPKESSIDSSSLQVDLQNSFDHIFPELIKKEKHRKHVIFDDDVFRMYESICKSSGAGFSSLINSALRNFAKEKFNSSSNDPVSELLSLRNRERELLKEIKELDLVEELNSRL</sequence>
<name>A0A1Y5FCJ2_9BACT</name>
<proteinExistence type="predicted"/>
<reference evidence="2" key="1">
    <citation type="journal article" date="2017" name="Proc. Natl. Acad. Sci. U.S.A.">
        <title>Simulation of Deepwater Horizon oil plume reveals substrate specialization within a complex community of hydrocarbon-degraders.</title>
        <authorList>
            <person name="Hu P."/>
            <person name="Dubinsky E.A."/>
            <person name="Probst A.J."/>
            <person name="Wang J."/>
            <person name="Sieber C.M.K."/>
            <person name="Tom L.M."/>
            <person name="Gardinali P."/>
            <person name="Banfield J.F."/>
            <person name="Atlas R.M."/>
            <person name="Andersen G.L."/>
        </authorList>
    </citation>
    <scope>NUCLEOTIDE SEQUENCE [LARGE SCALE GENOMIC DNA]</scope>
</reference>
<evidence type="ECO:0000313" key="2">
    <source>
        <dbReference type="Proteomes" id="UP000196531"/>
    </source>
</evidence>
<dbReference type="Proteomes" id="UP000196531">
    <property type="component" value="Unassembled WGS sequence"/>
</dbReference>
<comment type="caution">
    <text evidence="1">The sequence shown here is derived from an EMBL/GenBank/DDBJ whole genome shotgun (WGS) entry which is preliminary data.</text>
</comment>
<dbReference type="EMBL" id="MAAO01000006">
    <property type="protein sequence ID" value="OUR96570.1"/>
    <property type="molecule type" value="Genomic_DNA"/>
</dbReference>